<sequence length="161" mass="17401">MKRLIPGLMAILMAPGLAAAQDAPQLPPYSDDRSTPEAVLHSYYNAIDRHEVLRAWSYFAQEQRPDYDTFKAGYTDTRSVTLLLGEAQPEGAAGTTYWSVPAAITATDADGTAKVFAGCYTLAQPDPQIQDTPPFAPIAIREGVLQPSDKTPEEALPKSCS</sequence>
<dbReference type="AlphaFoldDB" id="A0A6L7G584"/>
<dbReference type="Proteomes" id="UP000477911">
    <property type="component" value="Unassembled WGS sequence"/>
</dbReference>
<protein>
    <recommendedName>
        <fullName evidence="4">DUF1176 domain-containing protein</fullName>
    </recommendedName>
</protein>
<comment type="caution">
    <text evidence="2">The sequence shown here is derived from an EMBL/GenBank/DDBJ whole genome shotgun (WGS) entry which is preliminary data.</text>
</comment>
<dbReference type="RefSeq" id="WP_160895298.1">
    <property type="nucleotide sequence ID" value="NZ_WUMU01000017.1"/>
</dbReference>
<organism evidence="2 3">
    <name type="scientific">Pseudooceanicola albus</name>
    <dbReference type="NCBI Taxonomy" id="2692189"/>
    <lineage>
        <taxon>Bacteria</taxon>
        <taxon>Pseudomonadati</taxon>
        <taxon>Pseudomonadota</taxon>
        <taxon>Alphaproteobacteria</taxon>
        <taxon>Rhodobacterales</taxon>
        <taxon>Paracoccaceae</taxon>
        <taxon>Pseudooceanicola</taxon>
    </lineage>
</organism>
<accession>A0A6L7G584</accession>
<evidence type="ECO:0000313" key="2">
    <source>
        <dbReference type="EMBL" id="MXN19171.1"/>
    </source>
</evidence>
<dbReference type="EMBL" id="WUMU01000017">
    <property type="protein sequence ID" value="MXN19171.1"/>
    <property type="molecule type" value="Genomic_DNA"/>
</dbReference>
<gene>
    <name evidence="2" type="ORF">GR170_15115</name>
</gene>
<feature type="chain" id="PRO_5026881739" description="DUF1176 domain-containing protein" evidence="1">
    <location>
        <begin position="20"/>
        <end position="161"/>
    </location>
</feature>
<keyword evidence="1" id="KW-0732">Signal</keyword>
<evidence type="ECO:0000313" key="3">
    <source>
        <dbReference type="Proteomes" id="UP000477911"/>
    </source>
</evidence>
<reference evidence="2 3" key="1">
    <citation type="submission" date="2019-12" db="EMBL/GenBank/DDBJ databases">
        <authorList>
            <person name="Li M."/>
        </authorList>
    </citation>
    <scope>NUCLEOTIDE SEQUENCE [LARGE SCALE GENOMIC DNA]</scope>
    <source>
        <strain evidence="2 3">GBMRC 2024</strain>
    </source>
</reference>
<name>A0A6L7G584_9RHOB</name>
<evidence type="ECO:0000256" key="1">
    <source>
        <dbReference type="SAM" id="SignalP"/>
    </source>
</evidence>
<evidence type="ECO:0008006" key="4">
    <source>
        <dbReference type="Google" id="ProtNLM"/>
    </source>
</evidence>
<proteinExistence type="predicted"/>
<feature type="signal peptide" evidence="1">
    <location>
        <begin position="1"/>
        <end position="19"/>
    </location>
</feature>
<keyword evidence="3" id="KW-1185">Reference proteome</keyword>